<dbReference type="EMBL" id="UOGF01000038">
    <property type="protein sequence ID" value="VAX28375.1"/>
    <property type="molecule type" value="Genomic_DNA"/>
</dbReference>
<dbReference type="SUPFAM" id="SSF55961">
    <property type="entry name" value="Bet v1-like"/>
    <property type="match status" value="1"/>
</dbReference>
<gene>
    <name evidence="2" type="ORF">MNBD_NITROSPIRAE01-568</name>
</gene>
<evidence type="ECO:0000313" key="2">
    <source>
        <dbReference type="EMBL" id="VAX28375.1"/>
    </source>
</evidence>
<protein>
    <recommendedName>
        <fullName evidence="1">START domain-containing protein</fullName>
    </recommendedName>
</protein>
<dbReference type="PROSITE" id="PS50848">
    <property type="entry name" value="START"/>
    <property type="match status" value="1"/>
</dbReference>
<evidence type="ECO:0000259" key="1">
    <source>
        <dbReference type="PROSITE" id="PS50848"/>
    </source>
</evidence>
<dbReference type="GO" id="GO:0005737">
    <property type="term" value="C:cytoplasm"/>
    <property type="evidence" value="ECO:0007669"/>
    <property type="project" value="UniProtKB-ARBA"/>
</dbReference>
<name>A0A3B1D9D2_9ZZZZ</name>
<dbReference type="Pfam" id="PF01852">
    <property type="entry name" value="START"/>
    <property type="match status" value="1"/>
</dbReference>
<organism evidence="2">
    <name type="scientific">hydrothermal vent metagenome</name>
    <dbReference type="NCBI Taxonomy" id="652676"/>
    <lineage>
        <taxon>unclassified sequences</taxon>
        <taxon>metagenomes</taxon>
        <taxon>ecological metagenomes</taxon>
    </lineage>
</organism>
<dbReference type="InterPro" id="IPR051213">
    <property type="entry name" value="START_lipid_transfer"/>
</dbReference>
<dbReference type="PANTHER" id="PTHR19308:SF14">
    <property type="entry name" value="START DOMAIN-CONTAINING PROTEIN"/>
    <property type="match status" value="1"/>
</dbReference>
<dbReference type="InterPro" id="IPR028347">
    <property type="entry name" value="START_dom_prot"/>
</dbReference>
<dbReference type="InterPro" id="IPR023393">
    <property type="entry name" value="START-like_dom_sf"/>
</dbReference>
<reference evidence="2" key="1">
    <citation type="submission" date="2018-06" db="EMBL/GenBank/DDBJ databases">
        <authorList>
            <person name="Zhirakovskaya E."/>
        </authorList>
    </citation>
    <scope>NUCLEOTIDE SEQUENCE</scope>
</reference>
<dbReference type="AlphaFoldDB" id="A0A3B1D9D2"/>
<dbReference type="PANTHER" id="PTHR19308">
    <property type="entry name" value="PHOSPHATIDYLCHOLINE TRANSFER PROTEIN"/>
    <property type="match status" value="1"/>
</dbReference>
<dbReference type="GO" id="GO:0008289">
    <property type="term" value="F:lipid binding"/>
    <property type="evidence" value="ECO:0007669"/>
    <property type="project" value="InterPro"/>
</dbReference>
<dbReference type="PIRSF" id="PIRSF039033">
    <property type="entry name" value="START_dom"/>
    <property type="match status" value="1"/>
</dbReference>
<dbReference type="InterPro" id="IPR002913">
    <property type="entry name" value="START_lipid-bd_dom"/>
</dbReference>
<proteinExistence type="predicted"/>
<sequence length="230" mass="26547">MNVLGLMVYAFFLSLPLFPTTSFAEDTWTLKKDENGIKVYYRERADGYTEFRGITIIRSSLSSFVALFQDLKTMPTWVDRTISAVNLKQVSDTEAYVHIINDMPWPFKDREVVIHTIIEQDPLNLSVNIRGTDDKNQVPLKSDYVRTHKVKSHWLFSPLQDGTVEVLFQGYGDAGGNMSSKLLHWFVNLALWESPYNTLQGMRAIIHQEKYQHQTFPFIQEPDLPSPTLK</sequence>
<accession>A0A3B1D9D2</accession>
<dbReference type="Gene3D" id="3.30.530.20">
    <property type="match status" value="1"/>
</dbReference>
<feature type="domain" description="START" evidence="1">
    <location>
        <begin position="25"/>
        <end position="191"/>
    </location>
</feature>